<dbReference type="InterPro" id="IPR005312">
    <property type="entry name" value="DUF1759"/>
</dbReference>
<reference evidence="1" key="1">
    <citation type="journal article" date="2014" name="Nat. Genet.">
        <title>Genome and transcriptome of the porcine whipworm Trichuris suis.</title>
        <authorList>
            <person name="Jex A.R."/>
            <person name="Nejsum P."/>
            <person name="Schwarz E.M."/>
            <person name="Hu L."/>
            <person name="Young N.D."/>
            <person name="Hall R.S."/>
            <person name="Korhonen P.K."/>
            <person name="Liao S."/>
            <person name="Thamsborg S."/>
            <person name="Xia J."/>
            <person name="Xu P."/>
            <person name="Wang S."/>
            <person name="Scheerlinck J.P."/>
            <person name="Hofmann A."/>
            <person name="Sternberg P.W."/>
            <person name="Wang J."/>
            <person name="Gasser R.B."/>
        </authorList>
    </citation>
    <scope>NUCLEOTIDE SEQUENCE [LARGE SCALE GENOMIC DNA]</scope>
    <source>
        <strain evidence="1">DCEP-RM93F</strain>
    </source>
</reference>
<dbReference type="Pfam" id="PF03564">
    <property type="entry name" value="DUF1759"/>
    <property type="match status" value="1"/>
</dbReference>
<dbReference type="AlphaFoldDB" id="A0A085MWB1"/>
<protein>
    <submittedName>
        <fullName evidence="1">Uncharacterized protein</fullName>
    </submittedName>
</protein>
<evidence type="ECO:0000313" key="1">
    <source>
        <dbReference type="EMBL" id="KFD61507.1"/>
    </source>
</evidence>
<dbReference type="EMBL" id="KL367621">
    <property type="protein sequence ID" value="KFD61507.1"/>
    <property type="molecule type" value="Genomic_DNA"/>
</dbReference>
<organism evidence="1">
    <name type="scientific">Trichuris suis</name>
    <name type="common">pig whipworm</name>
    <dbReference type="NCBI Taxonomy" id="68888"/>
    <lineage>
        <taxon>Eukaryota</taxon>
        <taxon>Metazoa</taxon>
        <taxon>Ecdysozoa</taxon>
        <taxon>Nematoda</taxon>
        <taxon>Enoplea</taxon>
        <taxon>Dorylaimia</taxon>
        <taxon>Trichinellida</taxon>
        <taxon>Trichuridae</taxon>
        <taxon>Trichuris</taxon>
    </lineage>
</organism>
<dbReference type="PANTHER" id="PTHR22954">
    <property type="entry name" value="RETROVIRAL PROTEASE-RELATED"/>
    <property type="match status" value="1"/>
</dbReference>
<dbReference type="PANTHER" id="PTHR22954:SF3">
    <property type="entry name" value="PROTEIN CBG08539"/>
    <property type="match status" value="1"/>
</dbReference>
<sequence length="205" mass="22965">MGQLKRSEAGLKGHVTYLTQDVKGSLRGYVVRAKEIQEEFEWLLTDDDQLDSEINSWVVLESEVQEIYTQVRKYPEDAGKKMELTKDAEAISNAGPLSNPFQPKWNLATFDGNVLKFAAFWDQYEAGVHPQADFKDVTKLVYLHCALLSNALKTVEGFSVTNANYSAVVDALKLRFSRRTAIIERHVESFLGLGRGDTCVGTADL</sequence>
<name>A0A085MWB1_9BILA</name>
<gene>
    <name evidence="1" type="ORF">M514_12492</name>
</gene>
<accession>A0A085MWB1</accession>
<proteinExistence type="predicted"/>
<dbReference type="Proteomes" id="UP000030758">
    <property type="component" value="Unassembled WGS sequence"/>
</dbReference>